<feature type="region of interest" description="Disordered" evidence="1">
    <location>
        <begin position="118"/>
        <end position="139"/>
    </location>
</feature>
<feature type="non-terminal residue" evidence="2">
    <location>
        <position position="139"/>
    </location>
</feature>
<evidence type="ECO:0000313" key="2">
    <source>
        <dbReference type="EMBL" id="KKL59821.1"/>
    </source>
</evidence>
<proteinExistence type="predicted"/>
<gene>
    <name evidence="2" type="ORF">LCGC14_2211450</name>
</gene>
<name>A0A0F9E164_9ZZZZ</name>
<accession>A0A0F9E164</accession>
<protein>
    <submittedName>
        <fullName evidence="2">Uncharacterized protein</fullName>
    </submittedName>
</protein>
<reference evidence="2" key="1">
    <citation type="journal article" date="2015" name="Nature">
        <title>Complex archaea that bridge the gap between prokaryotes and eukaryotes.</title>
        <authorList>
            <person name="Spang A."/>
            <person name="Saw J.H."/>
            <person name="Jorgensen S.L."/>
            <person name="Zaremba-Niedzwiedzka K."/>
            <person name="Martijn J."/>
            <person name="Lind A.E."/>
            <person name="van Eijk R."/>
            <person name="Schleper C."/>
            <person name="Guy L."/>
            <person name="Ettema T.J."/>
        </authorList>
    </citation>
    <scope>NUCLEOTIDE SEQUENCE</scope>
</reference>
<organism evidence="2">
    <name type="scientific">marine sediment metagenome</name>
    <dbReference type="NCBI Taxonomy" id="412755"/>
    <lineage>
        <taxon>unclassified sequences</taxon>
        <taxon>metagenomes</taxon>
        <taxon>ecological metagenomes</taxon>
    </lineage>
</organism>
<dbReference type="AlphaFoldDB" id="A0A0F9E164"/>
<sequence length="139" mass="15426">MLTIKAPRLDTIEKPEGQRVMYSLLEKAAFAQKEVTETKTIETPYGDEELCAKCRGDVHWEDCYNCEDGYSHHDCGEDCCACLDPRPNMECDICNGKGGWFVCLSCGCNQNKPKVNTPSLSKKNTKEDGLPPTPKGMGI</sequence>
<evidence type="ECO:0000256" key="1">
    <source>
        <dbReference type="SAM" id="MobiDB-lite"/>
    </source>
</evidence>
<dbReference type="EMBL" id="LAZR01029356">
    <property type="protein sequence ID" value="KKL59821.1"/>
    <property type="molecule type" value="Genomic_DNA"/>
</dbReference>
<comment type="caution">
    <text evidence="2">The sequence shown here is derived from an EMBL/GenBank/DDBJ whole genome shotgun (WGS) entry which is preliminary data.</text>
</comment>